<dbReference type="InterPro" id="IPR036291">
    <property type="entry name" value="NAD(P)-bd_dom_sf"/>
</dbReference>
<reference evidence="2" key="2">
    <citation type="submission" date="2020-09" db="EMBL/GenBank/DDBJ databases">
        <authorList>
            <person name="Sun Q."/>
            <person name="Zhou Y."/>
        </authorList>
    </citation>
    <scope>NUCLEOTIDE SEQUENCE</scope>
    <source>
        <strain evidence="2">CGMCC 1.15454</strain>
    </source>
</reference>
<dbReference type="AlphaFoldDB" id="A0A9W5TWX3"/>
<dbReference type="Gene3D" id="3.40.50.720">
    <property type="entry name" value="NAD(P)-binding Rossmann-like Domain"/>
    <property type="match status" value="1"/>
</dbReference>
<dbReference type="EMBL" id="BMJD01000008">
    <property type="protein sequence ID" value="GGB38741.1"/>
    <property type="molecule type" value="Genomic_DNA"/>
</dbReference>
<protein>
    <recommendedName>
        <fullName evidence="1">NAD(P)-binding domain-containing protein</fullName>
    </recommendedName>
</protein>
<organism evidence="2 3">
    <name type="scientific">Lentibacillus populi</name>
    <dbReference type="NCBI Taxonomy" id="1827502"/>
    <lineage>
        <taxon>Bacteria</taxon>
        <taxon>Bacillati</taxon>
        <taxon>Bacillota</taxon>
        <taxon>Bacilli</taxon>
        <taxon>Bacillales</taxon>
        <taxon>Bacillaceae</taxon>
        <taxon>Lentibacillus</taxon>
    </lineage>
</organism>
<reference evidence="2" key="1">
    <citation type="journal article" date="2014" name="Int. J. Syst. Evol. Microbiol.">
        <title>Complete genome sequence of Corynebacterium casei LMG S-19264T (=DSM 44701T), isolated from a smear-ripened cheese.</title>
        <authorList>
            <consortium name="US DOE Joint Genome Institute (JGI-PGF)"/>
            <person name="Walter F."/>
            <person name="Albersmeier A."/>
            <person name="Kalinowski J."/>
            <person name="Ruckert C."/>
        </authorList>
    </citation>
    <scope>NUCLEOTIDE SEQUENCE</scope>
    <source>
        <strain evidence="2">CGMCC 1.15454</strain>
    </source>
</reference>
<evidence type="ECO:0000313" key="2">
    <source>
        <dbReference type="EMBL" id="GGB38741.1"/>
    </source>
</evidence>
<accession>A0A9W5TWX3</accession>
<evidence type="ECO:0000313" key="3">
    <source>
        <dbReference type="Proteomes" id="UP000621492"/>
    </source>
</evidence>
<evidence type="ECO:0000259" key="1">
    <source>
        <dbReference type="Pfam" id="PF13460"/>
    </source>
</evidence>
<proteinExistence type="predicted"/>
<keyword evidence="3" id="KW-1185">Reference proteome</keyword>
<dbReference type="Pfam" id="PF13460">
    <property type="entry name" value="NAD_binding_10"/>
    <property type="match status" value="1"/>
</dbReference>
<dbReference type="InterPro" id="IPR016040">
    <property type="entry name" value="NAD(P)-bd_dom"/>
</dbReference>
<comment type="caution">
    <text evidence="2">The sequence shown here is derived from an EMBL/GenBank/DDBJ whole genome shotgun (WGS) entry which is preliminary data.</text>
</comment>
<name>A0A9W5TWX3_9BACI</name>
<dbReference type="SUPFAM" id="SSF51735">
    <property type="entry name" value="NAD(P)-binding Rossmann-fold domains"/>
    <property type="match status" value="1"/>
</dbReference>
<gene>
    <name evidence="2" type="ORF">GCM10011409_15320</name>
</gene>
<sequence>MKECDAVIFAAGSGGSTGADKTLLVDLDGAAKAVEAAEKQGIKRFIMISALQ</sequence>
<dbReference type="Proteomes" id="UP000621492">
    <property type="component" value="Unassembled WGS sequence"/>
</dbReference>
<feature type="domain" description="NAD(P)-binding" evidence="1">
    <location>
        <begin position="1"/>
        <end position="51"/>
    </location>
</feature>